<evidence type="ECO:0000256" key="7">
    <source>
        <dbReference type="ARBA" id="ARBA00022603"/>
    </source>
</evidence>
<dbReference type="Proteomes" id="UP000241193">
    <property type="component" value="Unassembled WGS sequence"/>
</dbReference>
<reference evidence="17 18" key="2">
    <citation type="submission" date="2018-04" db="EMBL/GenBank/DDBJ databases">
        <title>Thauera lacus sp. nov., isolated from an saline lake in Inner Mongolia, China.</title>
        <authorList>
            <person name="Liang Q.-Y."/>
        </authorList>
    </citation>
    <scope>NUCLEOTIDE SEQUENCE [LARGE SCALE GENOMIC DNA]</scope>
    <source>
        <strain evidence="17 18">D20</strain>
    </source>
</reference>
<dbReference type="SUPFAM" id="SSF48013">
    <property type="entry name" value="NusB-like"/>
    <property type="match status" value="1"/>
</dbReference>
<dbReference type="InterPro" id="IPR004573">
    <property type="entry name" value="rRNA_ssu_MeTfrase_B"/>
</dbReference>
<dbReference type="InterPro" id="IPR018314">
    <property type="entry name" value="RsmB/NOL1/NOP2-like_CS"/>
</dbReference>
<dbReference type="PANTHER" id="PTHR22807:SF61">
    <property type="entry name" value="NOL1_NOP2_SUN FAMILY PROTEIN _ ANTITERMINATION NUSB DOMAIN-CONTAINING PROTEIN"/>
    <property type="match status" value="1"/>
</dbReference>
<dbReference type="AlphaFoldDB" id="A0A2T4IIA3"/>
<feature type="domain" description="SAM-dependent MTase RsmB/NOP-type" evidence="16">
    <location>
        <begin position="220"/>
        <end position="479"/>
    </location>
</feature>
<evidence type="ECO:0000256" key="1">
    <source>
        <dbReference type="ARBA" id="ARBA00002724"/>
    </source>
</evidence>
<evidence type="ECO:0000256" key="4">
    <source>
        <dbReference type="ARBA" id="ARBA00012140"/>
    </source>
</evidence>
<protein>
    <recommendedName>
        <fullName evidence="4">16S rRNA (cytosine(967)-C(5))-methyltransferase</fullName>
        <ecNumber evidence="4">2.1.1.176</ecNumber>
    </recommendedName>
    <alternativeName>
        <fullName evidence="11">16S rRNA m5C967 methyltransferase</fullName>
    </alternativeName>
    <alternativeName>
        <fullName evidence="12">rRNA (cytosine-C(5)-)-methyltransferase RsmB</fullName>
    </alternativeName>
</protein>
<gene>
    <name evidence="17" type="ORF">C8261_02165</name>
</gene>
<dbReference type="InterPro" id="IPR035926">
    <property type="entry name" value="NusB-like_sf"/>
</dbReference>
<dbReference type="InterPro" id="IPR054728">
    <property type="entry name" value="RsmB-like_ferredoxin"/>
</dbReference>
<dbReference type="GO" id="GO:0006355">
    <property type="term" value="P:regulation of DNA-templated transcription"/>
    <property type="evidence" value="ECO:0007669"/>
    <property type="project" value="InterPro"/>
</dbReference>
<keyword evidence="18" id="KW-1185">Reference proteome</keyword>
<evidence type="ECO:0000256" key="3">
    <source>
        <dbReference type="ARBA" id="ARBA00007494"/>
    </source>
</evidence>
<keyword evidence="9 14" id="KW-0949">S-adenosyl-L-methionine</keyword>
<evidence type="ECO:0000256" key="11">
    <source>
        <dbReference type="ARBA" id="ARBA00030399"/>
    </source>
</evidence>
<dbReference type="InterPro" id="IPR001678">
    <property type="entry name" value="MeTrfase_RsmB-F_NOP2_dom"/>
</dbReference>
<dbReference type="InterPro" id="IPR049560">
    <property type="entry name" value="MeTrfase_RsmB-F_NOP2_cat"/>
</dbReference>
<comment type="caution">
    <text evidence="17">The sequence shown here is derived from an EMBL/GenBank/DDBJ whole genome shotgun (WGS) entry which is preliminary data.</text>
</comment>
<dbReference type="SUPFAM" id="SSF53335">
    <property type="entry name" value="S-adenosyl-L-methionine-dependent methyltransferases"/>
    <property type="match status" value="1"/>
</dbReference>
<dbReference type="GO" id="GO:0003723">
    <property type="term" value="F:RNA binding"/>
    <property type="evidence" value="ECO:0007669"/>
    <property type="project" value="UniProtKB-UniRule"/>
</dbReference>
<evidence type="ECO:0000256" key="5">
    <source>
        <dbReference type="ARBA" id="ARBA00022490"/>
    </source>
</evidence>
<comment type="subcellular location">
    <subcellularLocation>
        <location evidence="2">Cytoplasm</location>
    </subcellularLocation>
</comment>
<evidence type="ECO:0000256" key="8">
    <source>
        <dbReference type="ARBA" id="ARBA00022679"/>
    </source>
</evidence>
<proteinExistence type="inferred from homology"/>
<dbReference type="Gene3D" id="3.30.70.1170">
    <property type="entry name" value="Sun protein, domain 3"/>
    <property type="match status" value="1"/>
</dbReference>
<evidence type="ECO:0000256" key="13">
    <source>
        <dbReference type="ARBA" id="ARBA00047283"/>
    </source>
</evidence>
<evidence type="ECO:0000256" key="12">
    <source>
        <dbReference type="ARBA" id="ARBA00031088"/>
    </source>
</evidence>
<dbReference type="GO" id="GO:0005737">
    <property type="term" value="C:cytoplasm"/>
    <property type="evidence" value="ECO:0007669"/>
    <property type="project" value="UniProtKB-SubCell"/>
</dbReference>
<feature type="compositionally biased region" description="Low complexity" evidence="15">
    <location>
        <begin position="23"/>
        <end position="40"/>
    </location>
</feature>
<dbReference type="NCBIfam" id="TIGR00563">
    <property type="entry name" value="rsmB"/>
    <property type="match status" value="1"/>
</dbReference>
<feature type="active site" description="Nucleophile" evidence="14">
    <location>
        <position position="428"/>
    </location>
</feature>
<reference evidence="17 18" key="1">
    <citation type="submission" date="2018-03" db="EMBL/GenBank/DDBJ databases">
        <authorList>
            <person name="Keele B.F."/>
        </authorList>
    </citation>
    <scope>NUCLEOTIDE SEQUENCE [LARGE SCALE GENOMIC DNA]</scope>
    <source>
        <strain evidence="17 18">D20</strain>
    </source>
</reference>
<dbReference type="NCBIfam" id="NF008149">
    <property type="entry name" value="PRK10901.1"/>
    <property type="match status" value="1"/>
</dbReference>
<feature type="binding site" evidence="14">
    <location>
        <position position="330"/>
    </location>
    <ligand>
        <name>S-adenosyl-L-methionine</name>
        <dbReference type="ChEBI" id="CHEBI:59789"/>
    </ligand>
</feature>
<dbReference type="Gene3D" id="1.10.287.730">
    <property type="entry name" value="Helix hairpin bin"/>
    <property type="match status" value="1"/>
</dbReference>
<dbReference type="OrthoDB" id="9810297at2"/>
<feature type="region of interest" description="Disordered" evidence="15">
    <location>
        <begin position="23"/>
        <end position="59"/>
    </location>
</feature>
<evidence type="ECO:0000256" key="14">
    <source>
        <dbReference type="PROSITE-ProRule" id="PRU01023"/>
    </source>
</evidence>
<dbReference type="Pfam" id="PF01189">
    <property type="entry name" value="Methyltr_RsmB-F"/>
    <property type="match status" value="1"/>
</dbReference>
<keyword evidence="7 14" id="KW-0489">Methyltransferase</keyword>
<comment type="function">
    <text evidence="1">Specifically methylates the cytosine at position 967 (m5C967) of 16S rRNA.</text>
</comment>
<organism evidence="17 18">
    <name type="scientific">Pseudothauera lacus</name>
    <dbReference type="NCBI Taxonomy" id="2136175"/>
    <lineage>
        <taxon>Bacteria</taxon>
        <taxon>Pseudomonadati</taxon>
        <taxon>Pseudomonadota</taxon>
        <taxon>Betaproteobacteria</taxon>
        <taxon>Rhodocyclales</taxon>
        <taxon>Zoogloeaceae</taxon>
        <taxon>Pseudothauera</taxon>
    </lineage>
</organism>
<evidence type="ECO:0000256" key="10">
    <source>
        <dbReference type="ARBA" id="ARBA00022884"/>
    </source>
</evidence>
<evidence type="ECO:0000313" key="18">
    <source>
        <dbReference type="Proteomes" id="UP000241193"/>
    </source>
</evidence>
<dbReference type="Gene3D" id="3.40.50.150">
    <property type="entry name" value="Vaccinia Virus protein VP39"/>
    <property type="match status" value="1"/>
</dbReference>
<feature type="binding site" evidence="14">
    <location>
        <begin position="308"/>
        <end position="314"/>
    </location>
    <ligand>
        <name>S-adenosyl-L-methionine</name>
        <dbReference type="ChEBI" id="CHEBI:59789"/>
    </ligand>
</feature>
<sequence length="480" mass="52374">MAQCTVRSSHCPTICASCSADPQPAAAPASLRVSVTASRSRAPRAHTAHRPPPPPPPSDSLAYALQQAAVLVDAVLAGGNLNEHWEALLGANPEWSDATRGAVRDLSWGTLRDYGRGDAVLKRLLDKPLAAPYHALLLVAVQRMETRPDQVHTVVDQAVQAVGATAPGLRGVVNAVLRNVVRRADEVDAWRRQDEEALHRHPRWWVERLRKAWPAQWEAAVAAGNSHPPMCLRVNRRRSTPAAVVAEFAAAGIAARVVGEDGVLLDRPLAVARVPGFAEGVVSVQDAGAQHAARWLGAQAGDRVLDACAAPGGKAAHVLELADVELTALELDPRRARRIDENFTRLGVTGRVVIDDARQPARWWDGRPFQRILADVPCSASGVARRNPDIKWLRRAPDLARFAALQAEIIDALWQTLARGGTMLYVTCSVFDEENRAQIAAFCRRHDDAERLLIEGRPEQQLLPTADHDGFYYALLRKRP</sequence>
<keyword evidence="5" id="KW-0963">Cytoplasm</keyword>
<keyword evidence="6" id="KW-0698">rRNA processing</keyword>
<dbReference type="Pfam" id="PF01029">
    <property type="entry name" value="NusB"/>
    <property type="match status" value="1"/>
</dbReference>
<evidence type="ECO:0000259" key="16">
    <source>
        <dbReference type="PROSITE" id="PS51686"/>
    </source>
</evidence>
<evidence type="ECO:0000256" key="2">
    <source>
        <dbReference type="ARBA" id="ARBA00004496"/>
    </source>
</evidence>
<dbReference type="EC" id="2.1.1.176" evidence="4"/>
<name>A0A2T4IIA3_9RHOO</name>
<dbReference type="EMBL" id="PZKC01000002">
    <property type="protein sequence ID" value="PTD97509.1"/>
    <property type="molecule type" value="Genomic_DNA"/>
</dbReference>
<dbReference type="CDD" id="cd02440">
    <property type="entry name" value="AdoMet_MTases"/>
    <property type="match status" value="1"/>
</dbReference>
<dbReference type="Pfam" id="PF22458">
    <property type="entry name" value="RsmF-B_ferredox"/>
    <property type="match status" value="1"/>
</dbReference>
<evidence type="ECO:0000256" key="15">
    <source>
        <dbReference type="SAM" id="MobiDB-lite"/>
    </source>
</evidence>
<accession>A0A2T4IIA3</accession>
<dbReference type="FunFam" id="3.40.50.150:FF:000022">
    <property type="entry name" value="Ribosomal RNA small subunit methyltransferase B"/>
    <property type="match status" value="1"/>
</dbReference>
<comment type="similarity">
    <text evidence="3 14">Belongs to the class I-like SAM-binding methyltransferase superfamily. RsmB/NOP family.</text>
</comment>
<comment type="catalytic activity">
    <reaction evidence="13">
        <text>cytidine(967) in 16S rRNA + S-adenosyl-L-methionine = 5-methylcytidine(967) in 16S rRNA + S-adenosyl-L-homocysteine + H(+)</text>
        <dbReference type="Rhea" id="RHEA:42748"/>
        <dbReference type="Rhea" id="RHEA-COMP:10219"/>
        <dbReference type="Rhea" id="RHEA-COMP:10220"/>
        <dbReference type="ChEBI" id="CHEBI:15378"/>
        <dbReference type="ChEBI" id="CHEBI:57856"/>
        <dbReference type="ChEBI" id="CHEBI:59789"/>
        <dbReference type="ChEBI" id="CHEBI:74483"/>
        <dbReference type="ChEBI" id="CHEBI:82748"/>
        <dbReference type="EC" id="2.1.1.176"/>
    </reaction>
</comment>
<keyword evidence="10 14" id="KW-0694">RNA-binding</keyword>
<keyword evidence="8 14" id="KW-0808">Transferase</keyword>
<feature type="binding site" evidence="14">
    <location>
        <position position="375"/>
    </location>
    <ligand>
        <name>S-adenosyl-L-methionine</name>
        <dbReference type="ChEBI" id="CHEBI:59789"/>
    </ligand>
</feature>
<dbReference type="InterPro" id="IPR023267">
    <property type="entry name" value="RCMT"/>
</dbReference>
<dbReference type="PRINTS" id="PR02008">
    <property type="entry name" value="RCMTFAMILY"/>
</dbReference>
<dbReference type="PANTHER" id="PTHR22807">
    <property type="entry name" value="NOP2 YEAST -RELATED NOL1/NOP2/FMU SUN DOMAIN-CONTAINING"/>
    <property type="match status" value="1"/>
</dbReference>
<dbReference type="InterPro" id="IPR006027">
    <property type="entry name" value="NusB_RsmB_TIM44"/>
</dbReference>
<dbReference type="GO" id="GO:0008649">
    <property type="term" value="F:rRNA methyltransferase activity"/>
    <property type="evidence" value="ECO:0007669"/>
    <property type="project" value="InterPro"/>
</dbReference>
<evidence type="ECO:0000256" key="6">
    <source>
        <dbReference type="ARBA" id="ARBA00022552"/>
    </source>
</evidence>
<dbReference type="InterPro" id="IPR029063">
    <property type="entry name" value="SAM-dependent_MTases_sf"/>
</dbReference>
<evidence type="ECO:0000313" key="17">
    <source>
        <dbReference type="EMBL" id="PTD97509.1"/>
    </source>
</evidence>
<dbReference type="Gene3D" id="1.10.940.10">
    <property type="entry name" value="NusB-like"/>
    <property type="match status" value="1"/>
</dbReference>
<feature type="binding site" evidence="14">
    <location>
        <position position="356"/>
    </location>
    <ligand>
        <name>S-adenosyl-L-methionine</name>
        <dbReference type="ChEBI" id="CHEBI:59789"/>
    </ligand>
</feature>
<dbReference type="PROSITE" id="PS01153">
    <property type="entry name" value="NOL1_NOP2_SUN"/>
    <property type="match status" value="1"/>
</dbReference>
<evidence type="ECO:0000256" key="9">
    <source>
        <dbReference type="ARBA" id="ARBA00022691"/>
    </source>
</evidence>
<dbReference type="PROSITE" id="PS51686">
    <property type="entry name" value="SAM_MT_RSMB_NOP"/>
    <property type="match status" value="1"/>
</dbReference>